<dbReference type="GO" id="GO:0055085">
    <property type="term" value="P:transmembrane transport"/>
    <property type="evidence" value="ECO:0007669"/>
    <property type="project" value="InterPro"/>
</dbReference>
<evidence type="ECO:0000256" key="3">
    <source>
        <dbReference type="SAM" id="SignalP"/>
    </source>
</evidence>
<dbReference type="Pfam" id="PF12974">
    <property type="entry name" value="Phosphonate-bd"/>
    <property type="match status" value="1"/>
</dbReference>
<feature type="chain" id="PRO_5022688342" evidence="3">
    <location>
        <begin position="26"/>
        <end position="325"/>
    </location>
</feature>
<organism evidence="4 5">
    <name type="scientific">Pandoraea eparura</name>
    <dbReference type="NCBI Taxonomy" id="2508291"/>
    <lineage>
        <taxon>Bacteria</taxon>
        <taxon>Pseudomonadati</taxon>
        <taxon>Pseudomonadota</taxon>
        <taxon>Betaproteobacteria</taxon>
        <taxon>Burkholderiales</taxon>
        <taxon>Burkholderiaceae</taxon>
        <taxon>Pandoraea</taxon>
    </lineage>
</organism>
<evidence type="ECO:0000313" key="4">
    <source>
        <dbReference type="EMBL" id="VVD82372.1"/>
    </source>
</evidence>
<proteinExistence type="inferred from homology"/>
<dbReference type="Gene3D" id="3.40.190.10">
    <property type="entry name" value="Periplasmic binding protein-like II"/>
    <property type="match status" value="2"/>
</dbReference>
<gene>
    <name evidence="4" type="ORF">PEP31012_01166</name>
</gene>
<dbReference type="Proteomes" id="UP000400981">
    <property type="component" value="Unassembled WGS sequence"/>
</dbReference>
<dbReference type="PANTHER" id="PTHR35841:SF1">
    <property type="entry name" value="PHOSPHONATES-BINDING PERIPLASMIC PROTEIN"/>
    <property type="match status" value="1"/>
</dbReference>
<keyword evidence="2 3" id="KW-0732">Signal</keyword>
<dbReference type="GO" id="GO:0015716">
    <property type="term" value="P:organic phosphonate transport"/>
    <property type="evidence" value="ECO:0007669"/>
    <property type="project" value="InterPro"/>
</dbReference>
<dbReference type="NCBIfam" id="TIGR03431">
    <property type="entry name" value="PhnD"/>
    <property type="match status" value="1"/>
</dbReference>
<evidence type="ECO:0000256" key="2">
    <source>
        <dbReference type="ARBA" id="ARBA00022729"/>
    </source>
</evidence>
<dbReference type="PANTHER" id="PTHR35841">
    <property type="entry name" value="PHOSPHONATES-BINDING PERIPLASMIC PROTEIN"/>
    <property type="match status" value="1"/>
</dbReference>
<dbReference type="SUPFAM" id="SSF53850">
    <property type="entry name" value="Periplasmic binding protein-like II"/>
    <property type="match status" value="1"/>
</dbReference>
<dbReference type="RefSeq" id="WP_150588396.1">
    <property type="nucleotide sequence ID" value="NZ_CABPSH010000002.1"/>
</dbReference>
<evidence type="ECO:0000256" key="1">
    <source>
        <dbReference type="ARBA" id="ARBA00007162"/>
    </source>
</evidence>
<keyword evidence="5" id="KW-1185">Reference proteome</keyword>
<evidence type="ECO:0000313" key="5">
    <source>
        <dbReference type="Proteomes" id="UP000400981"/>
    </source>
</evidence>
<comment type="similarity">
    <text evidence="1">Belongs to the phosphate/phosphite/phosphonate binding protein family.</text>
</comment>
<dbReference type="AlphaFoldDB" id="A0A5E4T5A7"/>
<dbReference type="OrthoDB" id="5318791at2"/>
<dbReference type="GO" id="GO:0043190">
    <property type="term" value="C:ATP-binding cassette (ABC) transporter complex"/>
    <property type="evidence" value="ECO:0007669"/>
    <property type="project" value="InterPro"/>
</dbReference>
<reference evidence="4 5" key="1">
    <citation type="submission" date="2019-08" db="EMBL/GenBank/DDBJ databases">
        <authorList>
            <person name="Peeters C."/>
        </authorList>
    </citation>
    <scope>NUCLEOTIDE SEQUENCE [LARGE SCALE GENOMIC DNA]</scope>
    <source>
        <strain evidence="4 5">LMG 31012</strain>
    </source>
</reference>
<sequence>MKLWKTLLAGAAMIASVASVATAHAQEINFGIISTDSSAALRQRWQPLIDDMEKQTGIKVTPFFATDYAGVIEGMRFNKVQLAWLGNKAAMEAVDRSQGEVFAKIMYADGTEGYYSLLIANKASPYKTLDDVIKNGKKINFGLGDPTSTSGTLVPGYYVFAKHNIDPRTYFKSARSSNHGANLMAVLNHQVDVATNNTEEIAKLEATQPEKAKQVQVVWKSPLIPSDPLVWRKDLPEATKKKIRDFFLAYGKDAHEKEVLKNIYNYGGFRASTDAQLLPIRQLELFKQKQQITSDANLDAAKKQSQLTDIDAKLAALDQEMSKTK</sequence>
<dbReference type="Gene3D" id="1.20.58.90">
    <property type="match status" value="1"/>
</dbReference>
<feature type="signal peptide" evidence="3">
    <location>
        <begin position="1"/>
        <end position="25"/>
    </location>
</feature>
<dbReference type="EMBL" id="CABPSH010000002">
    <property type="protein sequence ID" value="VVD82372.1"/>
    <property type="molecule type" value="Genomic_DNA"/>
</dbReference>
<dbReference type="InterPro" id="IPR017797">
    <property type="entry name" value="Phosphnate-bd"/>
</dbReference>
<dbReference type="NCBIfam" id="TIGR01098">
    <property type="entry name" value="3A0109s03R"/>
    <property type="match status" value="1"/>
</dbReference>
<accession>A0A5E4T5A7</accession>
<protein>
    <submittedName>
        <fullName evidence="4">Alkylphosphonate ABC transporter substrate-binding protein</fullName>
    </submittedName>
</protein>
<name>A0A5E4T5A7_9BURK</name>
<dbReference type="InterPro" id="IPR005770">
    <property type="entry name" value="PhnD"/>
</dbReference>